<dbReference type="PROSITE" id="PS01124">
    <property type="entry name" value="HTH_ARAC_FAMILY_2"/>
    <property type="match status" value="1"/>
</dbReference>
<gene>
    <name evidence="5" type="ORF">ACFPLB_12680</name>
</gene>
<comment type="caution">
    <text evidence="5">The sequence shown here is derived from an EMBL/GenBank/DDBJ whole genome shotgun (WGS) entry which is preliminary data.</text>
</comment>
<keyword evidence="1" id="KW-0805">Transcription regulation</keyword>
<evidence type="ECO:0000256" key="1">
    <source>
        <dbReference type="ARBA" id="ARBA00023015"/>
    </source>
</evidence>
<dbReference type="Pfam" id="PF12833">
    <property type="entry name" value="HTH_18"/>
    <property type="match status" value="1"/>
</dbReference>
<dbReference type="InterPro" id="IPR018060">
    <property type="entry name" value="HTH_AraC"/>
</dbReference>
<dbReference type="Proteomes" id="UP001596016">
    <property type="component" value="Unassembled WGS sequence"/>
</dbReference>
<dbReference type="InterPro" id="IPR009057">
    <property type="entry name" value="Homeodomain-like_sf"/>
</dbReference>
<dbReference type="RefSeq" id="WP_378230165.1">
    <property type="nucleotide sequence ID" value="NZ_JBHSLL010000045.1"/>
</dbReference>
<keyword evidence="3" id="KW-0804">Transcription</keyword>
<dbReference type="PANTHER" id="PTHR46796:SF6">
    <property type="entry name" value="ARAC SUBFAMILY"/>
    <property type="match status" value="1"/>
</dbReference>
<evidence type="ECO:0000313" key="6">
    <source>
        <dbReference type="Proteomes" id="UP001596016"/>
    </source>
</evidence>
<evidence type="ECO:0000256" key="3">
    <source>
        <dbReference type="ARBA" id="ARBA00023163"/>
    </source>
</evidence>
<sequence length="241" mass="27024">MAIVMLSPQPVRELAVSSDRSLRFLAPAGSIEIVPAATDLFASWRAPKTNLLTAIDPTVLSELAGSEFDRVDYELHPPRVGLVDEKARMISEMIGWELESQEANALYLDSLHIVFAMHLLRNYSSIEQTSALIHQGGLTANAWRNVNDYIHANLQSDLSISELARIANLSQSHFLRAFRKTVGQSPHRYVLECRLKSAEQLIVTTTKSLSEIARQVGFSSHSHLSSSMRRYRNLTPSELRR</sequence>
<evidence type="ECO:0000259" key="4">
    <source>
        <dbReference type="PROSITE" id="PS01124"/>
    </source>
</evidence>
<evidence type="ECO:0000313" key="5">
    <source>
        <dbReference type="EMBL" id="MFC5386816.1"/>
    </source>
</evidence>
<dbReference type="SMART" id="SM00342">
    <property type="entry name" value="HTH_ARAC"/>
    <property type="match status" value="1"/>
</dbReference>
<keyword evidence="6" id="KW-1185">Reference proteome</keyword>
<dbReference type="PANTHER" id="PTHR46796">
    <property type="entry name" value="HTH-TYPE TRANSCRIPTIONAL ACTIVATOR RHAS-RELATED"/>
    <property type="match status" value="1"/>
</dbReference>
<name>A0ABW0H030_9HYPH</name>
<proteinExistence type="predicted"/>
<dbReference type="SUPFAM" id="SSF46689">
    <property type="entry name" value="Homeodomain-like"/>
    <property type="match status" value="2"/>
</dbReference>
<keyword evidence="2" id="KW-0238">DNA-binding</keyword>
<organism evidence="5 6">
    <name type="scientific">Aquamicrobium segne</name>
    <dbReference type="NCBI Taxonomy" id="469547"/>
    <lineage>
        <taxon>Bacteria</taxon>
        <taxon>Pseudomonadati</taxon>
        <taxon>Pseudomonadota</taxon>
        <taxon>Alphaproteobacteria</taxon>
        <taxon>Hyphomicrobiales</taxon>
        <taxon>Phyllobacteriaceae</taxon>
        <taxon>Aquamicrobium</taxon>
    </lineage>
</organism>
<protein>
    <submittedName>
        <fullName evidence="5">Helix-turn-helix domain-containing protein</fullName>
    </submittedName>
</protein>
<dbReference type="Gene3D" id="1.10.10.60">
    <property type="entry name" value="Homeodomain-like"/>
    <property type="match status" value="1"/>
</dbReference>
<dbReference type="EMBL" id="JBHSLL010000045">
    <property type="protein sequence ID" value="MFC5386816.1"/>
    <property type="molecule type" value="Genomic_DNA"/>
</dbReference>
<reference evidence="6" key="1">
    <citation type="journal article" date="2019" name="Int. J. Syst. Evol. Microbiol.">
        <title>The Global Catalogue of Microorganisms (GCM) 10K type strain sequencing project: providing services to taxonomists for standard genome sequencing and annotation.</title>
        <authorList>
            <consortium name="The Broad Institute Genomics Platform"/>
            <consortium name="The Broad Institute Genome Sequencing Center for Infectious Disease"/>
            <person name="Wu L."/>
            <person name="Ma J."/>
        </authorList>
    </citation>
    <scope>NUCLEOTIDE SEQUENCE [LARGE SCALE GENOMIC DNA]</scope>
    <source>
        <strain evidence="6">CGMCC 4.1415</strain>
    </source>
</reference>
<dbReference type="InterPro" id="IPR050204">
    <property type="entry name" value="AraC_XylS_family_regulators"/>
</dbReference>
<feature type="domain" description="HTH araC/xylS-type" evidence="4">
    <location>
        <begin position="144"/>
        <end position="241"/>
    </location>
</feature>
<accession>A0ABW0H030</accession>
<evidence type="ECO:0000256" key="2">
    <source>
        <dbReference type="ARBA" id="ARBA00023125"/>
    </source>
</evidence>